<protein>
    <recommendedName>
        <fullName evidence="2">histidine kinase</fullName>
        <ecNumber evidence="2">2.7.13.3</ecNumber>
    </recommendedName>
</protein>
<keyword evidence="6" id="KW-0902">Two-component regulatory system</keyword>
<evidence type="ECO:0000256" key="2">
    <source>
        <dbReference type="ARBA" id="ARBA00012438"/>
    </source>
</evidence>
<dbReference type="SMART" id="SM00388">
    <property type="entry name" value="HisKA"/>
    <property type="match status" value="1"/>
</dbReference>
<dbReference type="Pfam" id="PF02518">
    <property type="entry name" value="HATPase_c"/>
    <property type="match status" value="1"/>
</dbReference>
<evidence type="ECO:0000313" key="11">
    <source>
        <dbReference type="Proteomes" id="UP000008206"/>
    </source>
</evidence>
<dbReference type="RefSeq" id="WP_013323900.1">
    <property type="nucleotide sequence ID" value="NC_014501.1"/>
</dbReference>
<name>E0UK70_GLOV7</name>
<dbReference type="CDD" id="cd00082">
    <property type="entry name" value="HisKA"/>
    <property type="match status" value="1"/>
</dbReference>
<dbReference type="PANTHER" id="PTHR43547">
    <property type="entry name" value="TWO-COMPONENT HISTIDINE KINASE"/>
    <property type="match status" value="1"/>
</dbReference>
<dbReference type="PROSITE" id="PS50110">
    <property type="entry name" value="RESPONSE_REGULATORY"/>
    <property type="match status" value="1"/>
</dbReference>
<dbReference type="InterPro" id="IPR001789">
    <property type="entry name" value="Sig_transdc_resp-reg_receiver"/>
</dbReference>
<feature type="domain" description="Response regulatory" evidence="9">
    <location>
        <begin position="5"/>
        <end position="120"/>
    </location>
</feature>
<evidence type="ECO:0000259" key="9">
    <source>
        <dbReference type="PROSITE" id="PS50110"/>
    </source>
</evidence>
<dbReference type="KEGG" id="cyj:Cyan7822_3901"/>
<evidence type="ECO:0000256" key="6">
    <source>
        <dbReference type="ARBA" id="ARBA00023012"/>
    </source>
</evidence>
<dbReference type="InterPro" id="IPR005467">
    <property type="entry name" value="His_kinase_dom"/>
</dbReference>
<keyword evidence="11" id="KW-1185">Reference proteome</keyword>
<evidence type="ECO:0000259" key="8">
    <source>
        <dbReference type="PROSITE" id="PS50109"/>
    </source>
</evidence>
<reference evidence="11" key="1">
    <citation type="journal article" date="2011" name="MBio">
        <title>Novel metabolic attributes of the genus Cyanothece, comprising a group of unicellular nitrogen-fixing Cyanobacteria.</title>
        <authorList>
            <person name="Bandyopadhyay A."/>
            <person name="Elvitigala T."/>
            <person name="Welsh E."/>
            <person name="Stockel J."/>
            <person name="Liberton M."/>
            <person name="Min H."/>
            <person name="Sherman L.A."/>
            <person name="Pakrasi H.B."/>
        </authorList>
    </citation>
    <scope>NUCLEOTIDE SEQUENCE [LARGE SCALE GENOMIC DNA]</scope>
    <source>
        <strain evidence="11">PCC 7822</strain>
    </source>
</reference>
<organism evidence="10 11">
    <name type="scientific">Gloeothece verrucosa (strain PCC 7822)</name>
    <name type="common">Cyanothece sp. (strain PCC 7822)</name>
    <dbReference type="NCBI Taxonomy" id="497965"/>
    <lineage>
        <taxon>Bacteria</taxon>
        <taxon>Bacillati</taxon>
        <taxon>Cyanobacteriota</taxon>
        <taxon>Cyanophyceae</taxon>
        <taxon>Oscillatoriophycideae</taxon>
        <taxon>Chroococcales</taxon>
        <taxon>Aphanothecaceae</taxon>
        <taxon>Gloeothece</taxon>
        <taxon>Gloeothece verrucosa</taxon>
    </lineage>
</organism>
<dbReference type="Pfam" id="PF00512">
    <property type="entry name" value="HisKA"/>
    <property type="match status" value="1"/>
</dbReference>
<dbReference type="PRINTS" id="PR00344">
    <property type="entry name" value="BCTRLSENSOR"/>
</dbReference>
<dbReference type="PROSITE" id="PS50109">
    <property type="entry name" value="HIS_KIN"/>
    <property type="match status" value="1"/>
</dbReference>
<dbReference type="InterPro" id="IPR011006">
    <property type="entry name" value="CheY-like_superfamily"/>
</dbReference>
<evidence type="ECO:0000256" key="3">
    <source>
        <dbReference type="ARBA" id="ARBA00022553"/>
    </source>
</evidence>
<evidence type="ECO:0000256" key="5">
    <source>
        <dbReference type="ARBA" id="ARBA00022777"/>
    </source>
</evidence>
<dbReference type="CDD" id="cd00075">
    <property type="entry name" value="HATPase"/>
    <property type="match status" value="1"/>
</dbReference>
<keyword evidence="4" id="KW-0808">Transferase</keyword>
<dbReference type="SUPFAM" id="SSF55874">
    <property type="entry name" value="ATPase domain of HSP90 chaperone/DNA topoisomerase II/histidine kinase"/>
    <property type="match status" value="1"/>
</dbReference>
<feature type="domain" description="Histidine kinase" evidence="8">
    <location>
        <begin position="156"/>
        <end position="373"/>
    </location>
</feature>
<dbReference type="EC" id="2.7.13.3" evidence="2"/>
<gene>
    <name evidence="10" type="ordered locus">Cyan7822_3901</name>
</gene>
<dbReference type="FunFam" id="3.30.565.10:FF:000006">
    <property type="entry name" value="Sensor histidine kinase WalK"/>
    <property type="match status" value="1"/>
</dbReference>
<dbReference type="Gene3D" id="1.10.287.130">
    <property type="match status" value="1"/>
</dbReference>
<dbReference type="InterPro" id="IPR003594">
    <property type="entry name" value="HATPase_dom"/>
</dbReference>
<dbReference type="eggNOG" id="COG5002">
    <property type="taxonomic scope" value="Bacteria"/>
</dbReference>
<evidence type="ECO:0000256" key="7">
    <source>
        <dbReference type="PROSITE-ProRule" id="PRU00169"/>
    </source>
</evidence>
<sequence>MSNKKILVVEDEAIVAEDIASRLERMGYMITDIVASGEEAIISAITTPPDLVLMDIMLQGKIDGITAATQIYKTVKRPVVYLTAYGDEDTLQRAKSSGSFGYLLKPFHERELRATIEIALSRHQVETDIQQALDLAQVLRQQAETQSQLKSQYISLASHEFRNPLTNIKAWAQLLQRYGHTWSSEKQQQSLERIQVAAEQMNQLLEDISTLGRTDLIKSRFNPVPVDFVAFCQNLIQIHQMMVGETYKLTLTYEENCDRNTIALDETLLGYLLNNLLSNAIKYSPQGGEVALKLFCQESEIYLQVQDQGIGIPPSDLPQVFEPFQRASNVGTIPGTGLGLVIVKRVVELHGGRIEVESLEGTGTTFTVTLPKL</sequence>
<dbReference type="SUPFAM" id="SSF52172">
    <property type="entry name" value="CheY-like"/>
    <property type="match status" value="1"/>
</dbReference>
<comment type="catalytic activity">
    <reaction evidence="1">
        <text>ATP + protein L-histidine = ADP + protein N-phospho-L-histidine.</text>
        <dbReference type="EC" id="2.7.13.3"/>
    </reaction>
</comment>
<evidence type="ECO:0000256" key="1">
    <source>
        <dbReference type="ARBA" id="ARBA00000085"/>
    </source>
</evidence>
<proteinExistence type="predicted"/>
<dbReference type="GO" id="GO:0000155">
    <property type="term" value="F:phosphorelay sensor kinase activity"/>
    <property type="evidence" value="ECO:0007669"/>
    <property type="project" value="InterPro"/>
</dbReference>
<accession>E0UK70</accession>
<dbReference type="InterPro" id="IPR004358">
    <property type="entry name" value="Sig_transdc_His_kin-like_C"/>
</dbReference>
<dbReference type="Pfam" id="PF00072">
    <property type="entry name" value="Response_reg"/>
    <property type="match status" value="1"/>
</dbReference>
<dbReference type="AlphaFoldDB" id="E0UK70"/>
<dbReference type="CDD" id="cd17534">
    <property type="entry name" value="REC_DC-like"/>
    <property type="match status" value="1"/>
</dbReference>
<dbReference type="InterPro" id="IPR036890">
    <property type="entry name" value="HATPase_C_sf"/>
</dbReference>
<dbReference type="PANTHER" id="PTHR43547:SF2">
    <property type="entry name" value="HYBRID SIGNAL TRANSDUCTION HISTIDINE KINASE C"/>
    <property type="match status" value="1"/>
</dbReference>
<dbReference type="Proteomes" id="UP000008206">
    <property type="component" value="Chromosome"/>
</dbReference>
<dbReference type="SMART" id="SM00448">
    <property type="entry name" value="REC"/>
    <property type="match status" value="1"/>
</dbReference>
<dbReference type="eggNOG" id="COG0745">
    <property type="taxonomic scope" value="Bacteria"/>
</dbReference>
<keyword evidence="3 7" id="KW-0597">Phosphoprotein</keyword>
<dbReference type="Gene3D" id="3.40.50.2300">
    <property type="match status" value="1"/>
</dbReference>
<dbReference type="HOGENOM" id="CLU_000445_114_72_3"/>
<dbReference type="OrthoDB" id="9809987at2"/>
<dbReference type="InterPro" id="IPR003661">
    <property type="entry name" value="HisK_dim/P_dom"/>
</dbReference>
<feature type="modified residue" description="4-aspartylphosphate" evidence="7">
    <location>
        <position position="55"/>
    </location>
</feature>
<evidence type="ECO:0000256" key="4">
    <source>
        <dbReference type="ARBA" id="ARBA00022679"/>
    </source>
</evidence>
<dbReference type="SMART" id="SM00387">
    <property type="entry name" value="HATPase_c"/>
    <property type="match status" value="1"/>
</dbReference>
<dbReference type="Gene3D" id="3.30.565.10">
    <property type="entry name" value="Histidine kinase-like ATPase, C-terminal domain"/>
    <property type="match status" value="1"/>
</dbReference>
<dbReference type="EMBL" id="CP002198">
    <property type="protein sequence ID" value="ADN15832.1"/>
    <property type="molecule type" value="Genomic_DNA"/>
</dbReference>
<keyword evidence="5 10" id="KW-0418">Kinase</keyword>
<evidence type="ECO:0000313" key="10">
    <source>
        <dbReference type="EMBL" id="ADN15832.1"/>
    </source>
</evidence>
<dbReference type="STRING" id="497965.Cyan7822_3901"/>